<evidence type="ECO:0000313" key="1">
    <source>
        <dbReference type="EMBL" id="KAJ8619025.1"/>
    </source>
</evidence>
<proteinExistence type="predicted"/>
<evidence type="ECO:0000313" key="2">
    <source>
        <dbReference type="Proteomes" id="UP001234297"/>
    </source>
</evidence>
<gene>
    <name evidence="1" type="ORF">MRB53_015211</name>
</gene>
<accession>A0ACC2KD25</accession>
<keyword evidence="2" id="KW-1185">Reference proteome</keyword>
<comment type="caution">
    <text evidence="1">The sequence shown here is derived from an EMBL/GenBank/DDBJ whole genome shotgun (WGS) entry which is preliminary data.</text>
</comment>
<sequence>MGKQEEGQGLMNCLGDLKWAKLAVGEGEPMGVLEVGWAMVGGNGGEAGLDDGWGEEGRDEIARLKVGWEEGGNGVVAEIAEGGGGGGGWLL</sequence>
<dbReference type="EMBL" id="CM056812">
    <property type="protein sequence ID" value="KAJ8619025.1"/>
    <property type="molecule type" value="Genomic_DNA"/>
</dbReference>
<dbReference type="Proteomes" id="UP001234297">
    <property type="component" value="Chromosome 4"/>
</dbReference>
<protein>
    <submittedName>
        <fullName evidence="1">Uncharacterized protein</fullName>
    </submittedName>
</protein>
<organism evidence="1 2">
    <name type="scientific">Persea americana</name>
    <name type="common">Avocado</name>
    <dbReference type="NCBI Taxonomy" id="3435"/>
    <lineage>
        <taxon>Eukaryota</taxon>
        <taxon>Viridiplantae</taxon>
        <taxon>Streptophyta</taxon>
        <taxon>Embryophyta</taxon>
        <taxon>Tracheophyta</taxon>
        <taxon>Spermatophyta</taxon>
        <taxon>Magnoliopsida</taxon>
        <taxon>Magnoliidae</taxon>
        <taxon>Laurales</taxon>
        <taxon>Lauraceae</taxon>
        <taxon>Persea</taxon>
    </lineage>
</organism>
<reference evidence="1 2" key="1">
    <citation type="journal article" date="2022" name="Hortic Res">
        <title>A haplotype resolved chromosomal level avocado genome allows analysis of novel avocado genes.</title>
        <authorList>
            <person name="Nath O."/>
            <person name="Fletcher S.J."/>
            <person name="Hayward A."/>
            <person name="Shaw L.M."/>
            <person name="Masouleh A.K."/>
            <person name="Furtado A."/>
            <person name="Henry R.J."/>
            <person name="Mitter N."/>
        </authorList>
    </citation>
    <scope>NUCLEOTIDE SEQUENCE [LARGE SCALE GENOMIC DNA]</scope>
    <source>
        <strain evidence="2">cv. Hass</strain>
    </source>
</reference>
<name>A0ACC2KD25_PERAE</name>